<proteinExistence type="predicted"/>
<feature type="region of interest" description="Disordered" evidence="1">
    <location>
        <begin position="47"/>
        <end position="71"/>
    </location>
</feature>
<feature type="compositionally biased region" description="Polar residues" evidence="1">
    <location>
        <begin position="54"/>
        <end position="71"/>
    </location>
</feature>
<evidence type="ECO:0000256" key="1">
    <source>
        <dbReference type="SAM" id="MobiDB-lite"/>
    </source>
</evidence>
<reference evidence="2" key="1">
    <citation type="journal article" date="2015" name="Front. Microbiol.">
        <title>Combining genomic sequencing methods to explore viral diversity and reveal potential virus-host interactions.</title>
        <authorList>
            <person name="Chow C.E."/>
            <person name="Winget D.M."/>
            <person name="White R.A.III."/>
            <person name="Hallam S.J."/>
            <person name="Suttle C.A."/>
        </authorList>
    </citation>
    <scope>NUCLEOTIDE SEQUENCE</scope>
    <source>
        <strain evidence="2">Oxic1_8</strain>
    </source>
</reference>
<dbReference type="EMBL" id="KR029603">
    <property type="protein sequence ID" value="AKH48430.1"/>
    <property type="molecule type" value="Genomic_DNA"/>
</dbReference>
<name>A0A0F7L970_9VIRU</name>
<protein>
    <submittedName>
        <fullName evidence="2">p097</fullName>
    </submittedName>
</protein>
<accession>A0A0F7L970</accession>
<reference evidence="2" key="2">
    <citation type="submission" date="2015-03" db="EMBL/GenBank/DDBJ databases">
        <authorList>
            <person name="Chow C.-E.T."/>
            <person name="Winget D.M."/>
            <person name="White R.A.III."/>
            <person name="Hallam S.J."/>
            <person name="Suttle C.A."/>
        </authorList>
    </citation>
    <scope>NUCLEOTIDE SEQUENCE</scope>
    <source>
        <strain evidence="2">Oxic1_8</strain>
    </source>
</reference>
<organism evidence="2">
    <name type="scientific">uncultured marine virus</name>
    <dbReference type="NCBI Taxonomy" id="186617"/>
    <lineage>
        <taxon>Viruses</taxon>
        <taxon>environmental samples</taxon>
    </lineage>
</organism>
<sequence>MPPQIMCESAISSINSNIERPGLAESQPIFGPFFFLLPRVRCEPPSSPIPYGGSVSSKSKAGNHGSTLRQS</sequence>
<evidence type="ECO:0000313" key="2">
    <source>
        <dbReference type="EMBL" id="AKH48430.1"/>
    </source>
</evidence>